<name>A0A5Q0H1D7_SACSY</name>
<evidence type="ECO:0000313" key="2">
    <source>
        <dbReference type="EMBL" id="QFZ20066.1"/>
    </source>
</evidence>
<dbReference type="SUPFAM" id="SSF54593">
    <property type="entry name" value="Glyoxalase/Bleomycin resistance protein/Dihydroxybiphenyl dioxygenase"/>
    <property type="match status" value="1"/>
</dbReference>
<evidence type="ECO:0000313" key="3">
    <source>
        <dbReference type="Proteomes" id="UP000325787"/>
    </source>
</evidence>
<dbReference type="KEGG" id="ssyi:EKG83_23935"/>
<dbReference type="InterPro" id="IPR041581">
    <property type="entry name" value="Glyoxalase_6"/>
</dbReference>
<feature type="domain" description="Glyoxalase-like" evidence="1">
    <location>
        <begin position="112"/>
        <end position="201"/>
    </location>
</feature>
<dbReference type="EMBL" id="CP034550">
    <property type="protein sequence ID" value="QFZ20066.1"/>
    <property type="molecule type" value="Genomic_DNA"/>
</dbReference>
<proteinExistence type="predicted"/>
<dbReference type="Proteomes" id="UP000325787">
    <property type="component" value="Chromosome"/>
</dbReference>
<reference evidence="3" key="1">
    <citation type="journal article" date="2021" name="Curr. Microbiol.">
        <title>Complete genome of nocamycin-producing strain Saccharothrix syringae NRRL B-16468 reveals the biosynthetic potential for secondary metabolites.</title>
        <authorList>
            <person name="Mo X."/>
            <person name="Yang S."/>
        </authorList>
    </citation>
    <scope>NUCLEOTIDE SEQUENCE [LARGE SCALE GENOMIC DNA]</scope>
    <source>
        <strain evidence="3">ATCC 51364 / DSM 43886 / JCM 6844 / KCTC 9398 / NBRC 14523 / NRRL B-16468 / INA 2240</strain>
    </source>
</reference>
<evidence type="ECO:0000259" key="1">
    <source>
        <dbReference type="Pfam" id="PF18029"/>
    </source>
</evidence>
<accession>A0A5Q0H1D7</accession>
<dbReference type="PANTHER" id="PTHR33993:SF10">
    <property type="entry name" value="CONSERVED PROTEIN"/>
    <property type="match status" value="1"/>
</dbReference>
<protein>
    <recommendedName>
        <fullName evidence="1">Glyoxalase-like domain-containing protein</fullName>
    </recommendedName>
</protein>
<sequence>MPGTHTPARGLRRAELATPTPEPVAEFYATLLGWVLIPEPDGAFTGWVGDRLALRVHPGDTGPRLVFAGTHPRDLDPRAAVDTGRVLHGPWAPTPRPGEPCWVEHLGTTTDDYWADQLGWRVRDPHADFTLYDTDDHDPRPVAGRLTTAQGGWTCYYAVPDTTRATHDAEQLGGTILAGPLQVPTGTVAALADPAGNTFAVLENPPGWGGTWAEDH</sequence>
<keyword evidence="3" id="KW-1185">Reference proteome</keyword>
<dbReference type="InterPro" id="IPR029068">
    <property type="entry name" value="Glyas_Bleomycin-R_OHBP_Dase"/>
</dbReference>
<gene>
    <name evidence="2" type="ORF">EKG83_23935</name>
</gene>
<dbReference type="AlphaFoldDB" id="A0A5Q0H1D7"/>
<dbReference type="RefSeq" id="WP_051765786.1">
    <property type="nucleotide sequence ID" value="NZ_CP034550.1"/>
</dbReference>
<dbReference type="OrthoDB" id="5175574at2"/>
<dbReference type="Gene3D" id="3.10.180.10">
    <property type="entry name" value="2,3-Dihydroxybiphenyl 1,2-Dioxygenase, domain 1"/>
    <property type="match status" value="1"/>
</dbReference>
<organism evidence="2 3">
    <name type="scientific">Saccharothrix syringae</name>
    <name type="common">Nocardiopsis syringae</name>
    <dbReference type="NCBI Taxonomy" id="103733"/>
    <lineage>
        <taxon>Bacteria</taxon>
        <taxon>Bacillati</taxon>
        <taxon>Actinomycetota</taxon>
        <taxon>Actinomycetes</taxon>
        <taxon>Pseudonocardiales</taxon>
        <taxon>Pseudonocardiaceae</taxon>
        <taxon>Saccharothrix</taxon>
    </lineage>
</organism>
<dbReference type="Pfam" id="PF18029">
    <property type="entry name" value="Glyoxalase_6"/>
    <property type="match status" value="1"/>
</dbReference>
<dbReference type="PANTHER" id="PTHR33993">
    <property type="entry name" value="GLYOXALASE-RELATED"/>
    <property type="match status" value="1"/>
</dbReference>
<dbReference type="InterPro" id="IPR052164">
    <property type="entry name" value="Anthracycline_SecMetBiosynth"/>
</dbReference>